<evidence type="ECO:0000256" key="3">
    <source>
        <dbReference type="PIRSR" id="PIRSR603782-1"/>
    </source>
</evidence>
<dbReference type="OrthoDB" id="9790194at2"/>
<dbReference type="CDD" id="cd02968">
    <property type="entry name" value="SCO"/>
    <property type="match status" value="1"/>
</dbReference>
<dbReference type="HOGENOM" id="CLU_050131_3_1_5"/>
<dbReference type="Proteomes" id="UP000031521">
    <property type="component" value="Chromosome"/>
</dbReference>
<dbReference type="PANTHER" id="PTHR12151:SF25">
    <property type="entry name" value="LINALOOL DEHYDRATASE_ISOMERASE DOMAIN-CONTAINING PROTEIN"/>
    <property type="match status" value="1"/>
</dbReference>
<dbReference type="KEGG" id="cid:P73_0998"/>
<dbReference type="PROSITE" id="PS51352">
    <property type="entry name" value="THIOREDOXIN_2"/>
    <property type="match status" value="1"/>
</dbReference>
<keyword evidence="4" id="KW-1015">Disulfide bond</keyword>
<dbReference type="InterPro" id="IPR036249">
    <property type="entry name" value="Thioredoxin-like_sf"/>
</dbReference>
<feature type="disulfide bond" description="Redox-active" evidence="4">
    <location>
        <begin position="79"/>
        <end position="83"/>
    </location>
</feature>
<proteinExistence type="inferred from homology"/>
<name>A0A0B5DQA0_9RHOB</name>
<keyword evidence="7" id="KW-1185">Reference proteome</keyword>
<feature type="domain" description="Thioredoxin" evidence="5">
    <location>
        <begin position="41"/>
        <end position="202"/>
    </location>
</feature>
<keyword evidence="3" id="KW-0479">Metal-binding</keyword>
<organism evidence="6 7">
    <name type="scientific">Celeribacter indicus</name>
    <dbReference type="NCBI Taxonomy" id="1208324"/>
    <lineage>
        <taxon>Bacteria</taxon>
        <taxon>Pseudomonadati</taxon>
        <taxon>Pseudomonadota</taxon>
        <taxon>Alphaproteobacteria</taxon>
        <taxon>Rhodobacterales</taxon>
        <taxon>Roseobacteraceae</taxon>
        <taxon>Celeribacter</taxon>
    </lineage>
</organism>
<reference evidence="6 7" key="1">
    <citation type="journal article" date="2014" name="Int. J. Syst. Evol. Microbiol.">
        <title>Celeribacter indicus sp. nov., a polycyclic aromatic hydrocarbon-degrading bacterium from deep-sea sediment and reclassification of Huaishuia halophila as Celeribacter halophilus comb. nov.</title>
        <authorList>
            <person name="Lai Q."/>
            <person name="Cao J."/>
            <person name="Yuan J."/>
            <person name="Li F."/>
            <person name="Shao Z."/>
        </authorList>
    </citation>
    <scope>NUCLEOTIDE SEQUENCE [LARGE SCALE GENOMIC DNA]</scope>
    <source>
        <strain evidence="6">P73</strain>
    </source>
</reference>
<evidence type="ECO:0000313" key="7">
    <source>
        <dbReference type="Proteomes" id="UP000031521"/>
    </source>
</evidence>
<comment type="similarity">
    <text evidence="1">Belongs to the SCO1/2 family.</text>
</comment>
<dbReference type="InterPro" id="IPR013766">
    <property type="entry name" value="Thioredoxin_domain"/>
</dbReference>
<dbReference type="RefSeq" id="WP_043868743.1">
    <property type="nucleotide sequence ID" value="NZ_CP004393.1"/>
</dbReference>
<dbReference type="AlphaFoldDB" id="A0A0B5DQA0"/>
<keyword evidence="2 3" id="KW-0186">Copper</keyword>
<accession>A0A0B5DQA0</accession>
<dbReference type="SUPFAM" id="SSF52833">
    <property type="entry name" value="Thioredoxin-like"/>
    <property type="match status" value="1"/>
</dbReference>
<dbReference type="GO" id="GO:0046872">
    <property type="term" value="F:metal ion binding"/>
    <property type="evidence" value="ECO:0007669"/>
    <property type="project" value="UniProtKB-KW"/>
</dbReference>
<gene>
    <name evidence="6" type="ORF">P73_0998</name>
</gene>
<evidence type="ECO:0000313" key="6">
    <source>
        <dbReference type="EMBL" id="AJE45713.1"/>
    </source>
</evidence>
<feature type="binding site" evidence="3">
    <location>
        <position position="79"/>
    </location>
    <ligand>
        <name>Cu cation</name>
        <dbReference type="ChEBI" id="CHEBI:23378"/>
    </ligand>
</feature>
<feature type="binding site" evidence="3">
    <location>
        <position position="83"/>
    </location>
    <ligand>
        <name>Cu cation</name>
        <dbReference type="ChEBI" id="CHEBI:23378"/>
    </ligand>
</feature>
<feature type="binding site" evidence="3">
    <location>
        <position position="167"/>
    </location>
    <ligand>
        <name>Cu cation</name>
        <dbReference type="ChEBI" id="CHEBI:23378"/>
    </ligand>
</feature>
<dbReference type="InterPro" id="IPR003782">
    <property type="entry name" value="SCO1/SenC"/>
</dbReference>
<dbReference type="PANTHER" id="PTHR12151">
    <property type="entry name" value="ELECTRON TRANSPORT PROTIN SCO1/SENC FAMILY MEMBER"/>
    <property type="match status" value="1"/>
</dbReference>
<evidence type="ECO:0000259" key="5">
    <source>
        <dbReference type="PROSITE" id="PS51352"/>
    </source>
</evidence>
<dbReference type="STRING" id="1208324.P73_0998"/>
<evidence type="ECO:0000256" key="1">
    <source>
        <dbReference type="ARBA" id="ARBA00010996"/>
    </source>
</evidence>
<dbReference type="Gene3D" id="3.40.30.10">
    <property type="entry name" value="Glutaredoxin"/>
    <property type="match status" value="1"/>
</dbReference>
<dbReference type="Pfam" id="PF02630">
    <property type="entry name" value="SCO1-SenC"/>
    <property type="match status" value="1"/>
</dbReference>
<sequence length="202" mass="22398">MPDRRQLILGAGGVLAAMAGTLALGAWRSRGDETSSLNPVLPLPFQAMGWRLTDHQGRLVTAQNWLGRPAMVFFGFTWCPDVCPTTLMDIALWLEELGDDAEQLTVALISVDPARDTPEVLAEYVAMFDPRILGLTGSDAQIAQAAADFRIRYERIEREDGDYTMNHTAGVFLFRADGSFAGIIDFHEDRQFAVPKIRRILT</sequence>
<protein>
    <recommendedName>
        <fullName evidence="5">Thioredoxin domain-containing protein</fullName>
    </recommendedName>
</protein>
<evidence type="ECO:0000256" key="4">
    <source>
        <dbReference type="PIRSR" id="PIRSR603782-2"/>
    </source>
</evidence>
<dbReference type="EMBL" id="CP004393">
    <property type="protein sequence ID" value="AJE45713.1"/>
    <property type="molecule type" value="Genomic_DNA"/>
</dbReference>
<dbReference type="FunFam" id="3.40.30.10:FF:000013">
    <property type="entry name" value="Blast:Protein SCO1 homolog, mitochondrial"/>
    <property type="match status" value="1"/>
</dbReference>
<evidence type="ECO:0000256" key="2">
    <source>
        <dbReference type="ARBA" id="ARBA00023008"/>
    </source>
</evidence>